<organism evidence="3 4">
    <name type="scientific">Rhizophagus irregularis</name>
    <dbReference type="NCBI Taxonomy" id="588596"/>
    <lineage>
        <taxon>Eukaryota</taxon>
        <taxon>Fungi</taxon>
        <taxon>Fungi incertae sedis</taxon>
        <taxon>Mucoromycota</taxon>
        <taxon>Glomeromycotina</taxon>
        <taxon>Glomeromycetes</taxon>
        <taxon>Glomerales</taxon>
        <taxon>Glomeraceae</taxon>
        <taxon>Rhizophagus</taxon>
    </lineage>
</organism>
<keyword evidence="2" id="KW-0472">Membrane</keyword>
<accession>A0A2I1H4S5</accession>
<feature type="transmembrane region" description="Helical" evidence="2">
    <location>
        <begin position="12"/>
        <end position="37"/>
    </location>
</feature>
<dbReference type="OrthoDB" id="2309468at2759"/>
<reference evidence="3 4" key="1">
    <citation type="submission" date="2015-10" db="EMBL/GenBank/DDBJ databases">
        <title>Genome analyses suggest a sexual origin of heterokaryosis in a supposedly ancient asexual fungus.</title>
        <authorList>
            <person name="Ropars J."/>
            <person name="Sedzielewska K."/>
            <person name="Noel J."/>
            <person name="Charron P."/>
            <person name="Farinelli L."/>
            <person name="Marton T."/>
            <person name="Kruger M."/>
            <person name="Pelin A."/>
            <person name="Brachmann A."/>
            <person name="Corradi N."/>
        </authorList>
    </citation>
    <scope>NUCLEOTIDE SEQUENCE [LARGE SCALE GENOMIC DNA]</scope>
    <source>
        <strain evidence="3 4">A4</strain>
    </source>
</reference>
<dbReference type="VEuPathDB" id="FungiDB:FUN_006360"/>
<name>A0A2I1H4S5_9GLOM</name>
<feature type="transmembrane region" description="Helical" evidence="2">
    <location>
        <begin position="58"/>
        <end position="81"/>
    </location>
</feature>
<evidence type="ECO:0000313" key="3">
    <source>
        <dbReference type="EMBL" id="PKY53878.1"/>
    </source>
</evidence>
<gene>
    <name evidence="3" type="ORF">RhiirA4_409416</name>
</gene>
<dbReference type="AlphaFoldDB" id="A0A2I1H4S5"/>
<keyword evidence="2" id="KW-0812">Transmembrane</keyword>
<protein>
    <submittedName>
        <fullName evidence="3">Uncharacterized protein</fullName>
    </submittedName>
</protein>
<comment type="caution">
    <text evidence="3">The sequence shown here is derived from an EMBL/GenBank/DDBJ whole genome shotgun (WGS) entry which is preliminary data.</text>
</comment>
<dbReference type="EMBL" id="LLXI01001478">
    <property type="protein sequence ID" value="PKY53878.1"/>
    <property type="molecule type" value="Genomic_DNA"/>
</dbReference>
<keyword evidence="2" id="KW-1133">Transmembrane helix</keyword>
<keyword evidence="4" id="KW-1185">Reference proteome</keyword>
<evidence type="ECO:0000313" key="4">
    <source>
        <dbReference type="Proteomes" id="UP000234323"/>
    </source>
</evidence>
<evidence type="ECO:0000256" key="1">
    <source>
        <dbReference type="SAM" id="MobiDB-lite"/>
    </source>
</evidence>
<feature type="compositionally biased region" description="Basic and acidic residues" evidence="1">
    <location>
        <begin position="350"/>
        <end position="359"/>
    </location>
</feature>
<proteinExistence type="predicted"/>
<feature type="region of interest" description="Disordered" evidence="1">
    <location>
        <begin position="350"/>
        <end position="372"/>
    </location>
</feature>
<sequence>MDYKLYETLNRLPGLFAIAATMIFGIIIIFTFIVRIFQFPHLRQKYWQYDNTQSIPTRILKTTVFLLLAAGLLGVISYNVYKMKNDPPKLLVTVERSKEPPSMLVCKSDDMTFITVRYYDSFNSFVNNPKQNLDLSGDFKLFQRESDSSCTFFNSTSSLMTIDNPGGFYLLGFTKILKKVLNGMSGNASIISIYIGDTNNETDWSLPMPQGNKFSDVGFLLASSSGIFQYTETWHKALNGINGITYRGFQINSIGNFEFEGVSVDDNSMQPTIWIGLIAPTTVITQVEKPPLTLADLLSNVGGYLSVWAIFGFLFGVRKANPFGFVSGFIFINQDRAKLRKELDRMKNERSSKLSNLEKGEEDNTTETNGLSNQSAELRNLLAKYYVDMDFYEHAVKTPDV</sequence>
<dbReference type="VEuPathDB" id="FungiDB:RhiirFUN_010244"/>
<dbReference type="VEuPathDB" id="FungiDB:RhiirA1_420516"/>
<evidence type="ECO:0000256" key="2">
    <source>
        <dbReference type="SAM" id="Phobius"/>
    </source>
</evidence>
<dbReference type="Proteomes" id="UP000234323">
    <property type="component" value="Unassembled WGS sequence"/>
</dbReference>